<gene>
    <name evidence="1" type="ORF">A9F13_23g00792</name>
</gene>
<evidence type="ECO:0000313" key="2">
    <source>
        <dbReference type="Proteomes" id="UP000195602"/>
    </source>
</evidence>
<protein>
    <submittedName>
        <fullName evidence="1">Uncharacterized protein</fullName>
    </submittedName>
</protein>
<name>A0AA91PVT8_CLALS</name>
<dbReference type="Proteomes" id="UP000195602">
    <property type="component" value="Unassembled WGS sequence"/>
</dbReference>
<dbReference type="KEGG" id="clus:A9F13_23g00792"/>
<comment type="caution">
    <text evidence="1">The sequence shown here is derived from an EMBL/GenBank/DDBJ whole genome shotgun (WGS) entry which is preliminary data.</text>
</comment>
<sequence length="274" mass="31223">MVANTYHHQFQLAPGVFVGNYDTLLDQAFLDSANAKVIVNCGLTDQFLQFVDVSQPVISSDVIVLNLDPNVSKEDAAFKDFHSRFNRILQNYLAFFYSYNDNVKYYINSNYEDAKLAFDSPTMNGMPIIKSLFNINRLLKLIRNVNSSVGVLFVSRYCGQNHYSNGVLHSLAISYLMDHYNYNFEASYRYLASSYPQSHGMANNFMDTLGAAPELFNFNHYEDVLLIDSLKKFYSENRKIKQNEGGVMTKNIKLKRSIDCIDTAAAPHAVKRFA</sequence>
<evidence type="ECO:0000313" key="1">
    <source>
        <dbReference type="EMBL" id="OVF05461.1"/>
    </source>
</evidence>
<accession>A0AA91PVT8</accession>
<dbReference type="EMBL" id="LYUB02000023">
    <property type="protein sequence ID" value="OVF05461.1"/>
    <property type="molecule type" value="Genomic_DNA"/>
</dbReference>
<proteinExistence type="predicted"/>
<organism evidence="1 2">
    <name type="scientific">Clavispora lusitaniae</name>
    <name type="common">Candida lusitaniae</name>
    <dbReference type="NCBI Taxonomy" id="36911"/>
    <lineage>
        <taxon>Eukaryota</taxon>
        <taxon>Fungi</taxon>
        <taxon>Dikarya</taxon>
        <taxon>Ascomycota</taxon>
        <taxon>Saccharomycotina</taxon>
        <taxon>Pichiomycetes</taxon>
        <taxon>Metschnikowiaceae</taxon>
        <taxon>Clavispora</taxon>
    </lineage>
</organism>
<dbReference type="AlphaFoldDB" id="A0AA91PVT8"/>
<reference evidence="1 2" key="1">
    <citation type="submission" date="2017-04" db="EMBL/GenBank/DDBJ databases">
        <title>Draft genome of the yeast Clavispora lusitaniae type strain CBS 6936.</title>
        <authorList>
            <person name="Durrens P."/>
            <person name="Klopp C."/>
            <person name="Biteau N."/>
            <person name="Fitton-Ouhabi V."/>
            <person name="Dementhon K."/>
            <person name="Accoceberry I."/>
            <person name="Sherman D.J."/>
            <person name="Noel T."/>
        </authorList>
    </citation>
    <scope>NUCLEOTIDE SEQUENCE [LARGE SCALE GENOMIC DNA]</scope>
    <source>
        <strain evidence="1 2">CBS 6936</strain>
    </source>
</reference>